<keyword evidence="1" id="KW-0805">Transcription regulation</keyword>
<dbReference type="Pfam" id="PF13412">
    <property type="entry name" value="HTH_24"/>
    <property type="match status" value="1"/>
</dbReference>
<evidence type="ECO:0000259" key="4">
    <source>
        <dbReference type="PROSITE" id="PS50956"/>
    </source>
</evidence>
<feature type="domain" description="HTH asnC-type" evidence="4">
    <location>
        <begin position="1"/>
        <end position="62"/>
    </location>
</feature>
<keyword evidence="2" id="KW-0238">DNA-binding</keyword>
<dbReference type="InterPro" id="IPR019888">
    <property type="entry name" value="Tscrpt_reg_AsnC-like"/>
</dbReference>
<evidence type="ECO:0000313" key="5">
    <source>
        <dbReference type="EMBL" id="MBO0455055.1"/>
    </source>
</evidence>
<evidence type="ECO:0000256" key="3">
    <source>
        <dbReference type="ARBA" id="ARBA00023163"/>
    </source>
</evidence>
<sequence length="151" mass="17114">MDKTDLAILDILKKDSRQSSKKISEMVDLSTPAVIERLRKLENSGVLQQYTIKMDRKKLGQSILAFISVKLDRTGNTNNFKNVITKYPAVLECHKVTGEYDYLLKVAATDLSHLEHFLFQKLKQVRGVGETQTTITLENLKEEINGSFIGL</sequence>
<dbReference type="SMART" id="SM00344">
    <property type="entry name" value="HTH_ASNC"/>
    <property type="match status" value="1"/>
</dbReference>
<dbReference type="Pfam" id="PF01037">
    <property type="entry name" value="AsnC_trans_reg"/>
    <property type="match status" value="1"/>
</dbReference>
<dbReference type="Gene3D" id="3.30.70.920">
    <property type="match status" value="1"/>
</dbReference>
<dbReference type="SUPFAM" id="SSF54909">
    <property type="entry name" value="Dimeric alpha+beta barrel"/>
    <property type="match status" value="1"/>
</dbReference>
<evidence type="ECO:0000313" key="6">
    <source>
        <dbReference type="Proteomes" id="UP000664495"/>
    </source>
</evidence>
<dbReference type="InterPro" id="IPR011008">
    <property type="entry name" value="Dimeric_a/b-barrel"/>
</dbReference>
<dbReference type="InterPro" id="IPR000485">
    <property type="entry name" value="AsnC-type_HTH_dom"/>
</dbReference>
<evidence type="ECO:0000256" key="2">
    <source>
        <dbReference type="ARBA" id="ARBA00023125"/>
    </source>
</evidence>
<proteinExistence type="predicted"/>
<dbReference type="InterPro" id="IPR011991">
    <property type="entry name" value="ArsR-like_HTH"/>
</dbReference>
<dbReference type="Proteomes" id="UP000664495">
    <property type="component" value="Unassembled WGS sequence"/>
</dbReference>
<evidence type="ECO:0000256" key="1">
    <source>
        <dbReference type="ARBA" id="ARBA00023015"/>
    </source>
</evidence>
<name>A0ABS3HQ84_9ENTE</name>
<keyword evidence="3" id="KW-0804">Transcription</keyword>
<dbReference type="PANTHER" id="PTHR30154:SF34">
    <property type="entry name" value="TRANSCRIPTIONAL REGULATOR AZLB"/>
    <property type="match status" value="1"/>
</dbReference>
<dbReference type="Gene3D" id="1.10.10.10">
    <property type="entry name" value="Winged helix-like DNA-binding domain superfamily/Winged helix DNA-binding domain"/>
    <property type="match status" value="1"/>
</dbReference>
<dbReference type="CDD" id="cd00090">
    <property type="entry name" value="HTH_ARSR"/>
    <property type="match status" value="1"/>
</dbReference>
<dbReference type="PANTHER" id="PTHR30154">
    <property type="entry name" value="LEUCINE-RESPONSIVE REGULATORY PROTEIN"/>
    <property type="match status" value="1"/>
</dbReference>
<comment type="caution">
    <text evidence="5">The sequence shown here is derived from an EMBL/GenBank/DDBJ whole genome shotgun (WGS) entry which is preliminary data.</text>
</comment>
<accession>A0ABS3HQ84</accession>
<dbReference type="InterPro" id="IPR036390">
    <property type="entry name" value="WH_DNA-bd_sf"/>
</dbReference>
<dbReference type="EMBL" id="JAFLVR010000085">
    <property type="protein sequence ID" value="MBO0455055.1"/>
    <property type="molecule type" value="Genomic_DNA"/>
</dbReference>
<reference evidence="5 6" key="1">
    <citation type="submission" date="2021-03" db="EMBL/GenBank/DDBJ databases">
        <title>Enterococcal diversity collection.</title>
        <authorList>
            <person name="Gilmore M.S."/>
            <person name="Schwartzman J."/>
            <person name="Van Tyne D."/>
            <person name="Martin M."/>
            <person name="Earl A.M."/>
            <person name="Manson A.L."/>
            <person name="Straub T."/>
            <person name="Salamzade R."/>
            <person name="Saavedra J."/>
            <person name="Lebreton F."/>
            <person name="Prichula J."/>
            <person name="Schaufler K."/>
            <person name="Gaca A."/>
            <person name="Sgardioli B."/>
            <person name="Wagenaar J."/>
            <person name="Strong T."/>
        </authorList>
    </citation>
    <scope>NUCLEOTIDE SEQUENCE [LARGE SCALE GENOMIC DNA]</scope>
    <source>
        <strain evidence="5 6">MJM16</strain>
    </source>
</reference>
<organism evidence="5 6">
    <name type="scientific">Candidatus Enterococcus murrayae</name>
    <dbReference type="NCBI Taxonomy" id="2815321"/>
    <lineage>
        <taxon>Bacteria</taxon>
        <taxon>Bacillati</taxon>
        <taxon>Bacillota</taxon>
        <taxon>Bacilli</taxon>
        <taxon>Lactobacillales</taxon>
        <taxon>Enterococcaceae</taxon>
        <taxon>Enterococcus</taxon>
    </lineage>
</organism>
<dbReference type="InterPro" id="IPR036388">
    <property type="entry name" value="WH-like_DNA-bd_sf"/>
</dbReference>
<dbReference type="SUPFAM" id="SSF46785">
    <property type="entry name" value="Winged helix' DNA-binding domain"/>
    <property type="match status" value="1"/>
</dbReference>
<dbReference type="PRINTS" id="PR00033">
    <property type="entry name" value="HTHASNC"/>
</dbReference>
<protein>
    <submittedName>
        <fullName evidence="5">Lrp/AsnC family transcriptional regulator</fullName>
    </submittedName>
</protein>
<dbReference type="RefSeq" id="WP_207110777.1">
    <property type="nucleotide sequence ID" value="NZ_JAFLVR010000085.1"/>
</dbReference>
<dbReference type="InterPro" id="IPR019887">
    <property type="entry name" value="Tscrpt_reg_AsnC/Lrp_C"/>
</dbReference>
<gene>
    <name evidence="5" type="ORF">JZO85_22630</name>
</gene>
<keyword evidence="6" id="KW-1185">Reference proteome</keyword>
<dbReference type="PROSITE" id="PS50956">
    <property type="entry name" value="HTH_ASNC_2"/>
    <property type="match status" value="1"/>
</dbReference>